<feature type="compositionally biased region" description="Polar residues" evidence="4">
    <location>
        <begin position="1"/>
        <end position="21"/>
    </location>
</feature>
<sequence length="196" mass="20903">MVTSLDGATQGSDGRSRTVSSPPDRVVLSLLRRLCDVVIAGAGTVRAERYGPVDRPIAVVSRSLRLDDNAPLFTEATHRTIVITVESAPADHRARLAAVADVILAGDEELDVAAAREALADRGLTRLLCEGGAHLLAHIVTAGALDDLCYTLTPRMVGGHSARLLETPLPLESDWSLGHLIEDGGTLLMRWMARRG</sequence>
<proteinExistence type="predicted"/>
<dbReference type="GO" id="GO:0008703">
    <property type="term" value="F:5-amino-6-(5-phosphoribosylamino)uracil reductase activity"/>
    <property type="evidence" value="ECO:0007669"/>
    <property type="project" value="InterPro"/>
</dbReference>
<reference evidence="6 7" key="1">
    <citation type="submission" date="2019-02" db="EMBL/GenBank/DDBJ databases">
        <title>Draft genome sequences of novel Actinobacteria.</title>
        <authorList>
            <person name="Sahin N."/>
            <person name="Ay H."/>
            <person name="Saygin H."/>
        </authorList>
    </citation>
    <scope>NUCLEOTIDE SEQUENCE [LARGE SCALE GENOMIC DNA]</scope>
    <source>
        <strain evidence="6 7">KC603</strain>
    </source>
</reference>
<evidence type="ECO:0000256" key="2">
    <source>
        <dbReference type="ARBA" id="ARBA00022857"/>
    </source>
</evidence>
<organism evidence="6 7">
    <name type="scientific">Jiangella ureilytica</name>
    <dbReference type="NCBI Taxonomy" id="2530374"/>
    <lineage>
        <taxon>Bacteria</taxon>
        <taxon>Bacillati</taxon>
        <taxon>Actinomycetota</taxon>
        <taxon>Actinomycetes</taxon>
        <taxon>Jiangellales</taxon>
        <taxon>Jiangellaceae</taxon>
        <taxon>Jiangella</taxon>
    </lineage>
</organism>
<dbReference type="InterPro" id="IPR050765">
    <property type="entry name" value="Riboflavin_Biosynth_HTPR"/>
</dbReference>
<gene>
    <name evidence="6" type="ORF">E1212_23760</name>
</gene>
<dbReference type="EMBL" id="SMKL01000071">
    <property type="protein sequence ID" value="TDC47625.1"/>
    <property type="molecule type" value="Genomic_DNA"/>
</dbReference>
<accession>A0A4V2XW24</accession>
<comment type="caution">
    <text evidence="6">The sequence shown here is derived from an EMBL/GenBank/DDBJ whole genome shotgun (WGS) entry which is preliminary data.</text>
</comment>
<evidence type="ECO:0000313" key="6">
    <source>
        <dbReference type="EMBL" id="TDC47625.1"/>
    </source>
</evidence>
<dbReference type="Gene3D" id="3.40.430.10">
    <property type="entry name" value="Dihydrofolate Reductase, subunit A"/>
    <property type="match status" value="1"/>
</dbReference>
<dbReference type="InterPro" id="IPR002734">
    <property type="entry name" value="RibDG_C"/>
</dbReference>
<keyword evidence="2" id="KW-0521">NADP</keyword>
<evidence type="ECO:0000256" key="4">
    <source>
        <dbReference type="SAM" id="MobiDB-lite"/>
    </source>
</evidence>
<dbReference type="Pfam" id="PF01872">
    <property type="entry name" value="RibD_C"/>
    <property type="match status" value="1"/>
</dbReference>
<keyword evidence="7" id="KW-1185">Reference proteome</keyword>
<dbReference type="SUPFAM" id="SSF53597">
    <property type="entry name" value="Dihydrofolate reductase-like"/>
    <property type="match status" value="1"/>
</dbReference>
<protein>
    <submittedName>
        <fullName evidence="6">Pyrimidine reductase family protein</fullName>
    </submittedName>
</protein>
<evidence type="ECO:0000256" key="3">
    <source>
        <dbReference type="ARBA" id="ARBA00023002"/>
    </source>
</evidence>
<dbReference type="InterPro" id="IPR024072">
    <property type="entry name" value="DHFR-like_dom_sf"/>
</dbReference>
<evidence type="ECO:0000259" key="5">
    <source>
        <dbReference type="Pfam" id="PF01872"/>
    </source>
</evidence>
<dbReference type="PANTHER" id="PTHR38011">
    <property type="entry name" value="DIHYDROFOLATE REDUCTASE FAMILY PROTEIN (AFU_ORTHOLOGUE AFUA_8G06820)"/>
    <property type="match status" value="1"/>
</dbReference>
<dbReference type="OrthoDB" id="5243299at2"/>
<evidence type="ECO:0000256" key="1">
    <source>
        <dbReference type="ARBA" id="ARBA00005104"/>
    </source>
</evidence>
<feature type="domain" description="Bacterial bifunctional deaminase-reductase C-terminal" evidence="5">
    <location>
        <begin position="2"/>
        <end position="169"/>
    </location>
</feature>
<evidence type="ECO:0000313" key="7">
    <source>
        <dbReference type="Proteomes" id="UP000295621"/>
    </source>
</evidence>
<dbReference type="Proteomes" id="UP000295621">
    <property type="component" value="Unassembled WGS sequence"/>
</dbReference>
<name>A0A4V2XW24_9ACTN</name>
<keyword evidence="3" id="KW-0560">Oxidoreductase</keyword>
<feature type="region of interest" description="Disordered" evidence="4">
    <location>
        <begin position="1"/>
        <end position="22"/>
    </location>
</feature>
<dbReference type="PANTHER" id="PTHR38011:SF7">
    <property type="entry name" value="2,5-DIAMINO-6-RIBOSYLAMINO-4(3H)-PYRIMIDINONE 5'-PHOSPHATE REDUCTASE"/>
    <property type="match status" value="1"/>
</dbReference>
<comment type="pathway">
    <text evidence="1">Cofactor biosynthesis; riboflavin biosynthesis.</text>
</comment>
<dbReference type="GO" id="GO:0009231">
    <property type="term" value="P:riboflavin biosynthetic process"/>
    <property type="evidence" value="ECO:0007669"/>
    <property type="project" value="InterPro"/>
</dbReference>
<dbReference type="AlphaFoldDB" id="A0A4V2XW24"/>